<name>A0A0F9BRW9_9ZZZZ</name>
<dbReference type="AlphaFoldDB" id="A0A0F9BRW9"/>
<protein>
    <submittedName>
        <fullName evidence="2">Uncharacterized protein</fullName>
    </submittedName>
</protein>
<keyword evidence="1" id="KW-1133">Transmembrane helix</keyword>
<dbReference type="EMBL" id="LAZR01036511">
    <property type="protein sequence ID" value="KKL24650.1"/>
    <property type="molecule type" value="Genomic_DNA"/>
</dbReference>
<sequence>MINKEKELRKFIEFCLITAGLLLILAIVLAFVNNYG</sequence>
<keyword evidence="1" id="KW-0812">Transmembrane</keyword>
<reference evidence="2" key="1">
    <citation type="journal article" date="2015" name="Nature">
        <title>Complex archaea that bridge the gap between prokaryotes and eukaryotes.</title>
        <authorList>
            <person name="Spang A."/>
            <person name="Saw J.H."/>
            <person name="Jorgensen S.L."/>
            <person name="Zaremba-Niedzwiedzka K."/>
            <person name="Martijn J."/>
            <person name="Lind A.E."/>
            <person name="van Eijk R."/>
            <person name="Schleper C."/>
            <person name="Guy L."/>
            <person name="Ettema T.J."/>
        </authorList>
    </citation>
    <scope>NUCLEOTIDE SEQUENCE</scope>
</reference>
<keyword evidence="1" id="KW-0472">Membrane</keyword>
<comment type="caution">
    <text evidence="2">The sequence shown here is derived from an EMBL/GenBank/DDBJ whole genome shotgun (WGS) entry which is preliminary data.</text>
</comment>
<organism evidence="2">
    <name type="scientific">marine sediment metagenome</name>
    <dbReference type="NCBI Taxonomy" id="412755"/>
    <lineage>
        <taxon>unclassified sequences</taxon>
        <taxon>metagenomes</taxon>
        <taxon>ecological metagenomes</taxon>
    </lineage>
</organism>
<proteinExistence type="predicted"/>
<evidence type="ECO:0000313" key="2">
    <source>
        <dbReference type="EMBL" id="KKL24650.1"/>
    </source>
</evidence>
<feature type="transmembrane region" description="Helical" evidence="1">
    <location>
        <begin position="12"/>
        <end position="32"/>
    </location>
</feature>
<evidence type="ECO:0000256" key="1">
    <source>
        <dbReference type="SAM" id="Phobius"/>
    </source>
</evidence>
<accession>A0A0F9BRW9</accession>
<gene>
    <name evidence="2" type="ORF">LCGC14_2413210</name>
</gene>